<organism evidence="1 2">
    <name type="scientific">Russula earlei</name>
    <dbReference type="NCBI Taxonomy" id="71964"/>
    <lineage>
        <taxon>Eukaryota</taxon>
        <taxon>Fungi</taxon>
        <taxon>Dikarya</taxon>
        <taxon>Basidiomycota</taxon>
        <taxon>Agaricomycotina</taxon>
        <taxon>Agaricomycetes</taxon>
        <taxon>Russulales</taxon>
        <taxon>Russulaceae</taxon>
        <taxon>Russula</taxon>
    </lineage>
</organism>
<reference evidence="1" key="1">
    <citation type="submission" date="2021-03" db="EMBL/GenBank/DDBJ databases">
        <title>Evolutionary priming and transition to the ectomycorrhizal habit in an iconic lineage of mushroom-forming fungi: is preadaptation a requirement?</title>
        <authorList>
            <consortium name="DOE Joint Genome Institute"/>
            <person name="Looney B.P."/>
            <person name="Miyauchi S."/>
            <person name="Morin E."/>
            <person name="Drula E."/>
            <person name="Courty P.E."/>
            <person name="Chicoki N."/>
            <person name="Fauchery L."/>
            <person name="Kohler A."/>
            <person name="Kuo A."/>
            <person name="LaButti K."/>
            <person name="Pangilinan J."/>
            <person name="Lipzen A."/>
            <person name="Riley R."/>
            <person name="Andreopoulos W."/>
            <person name="He G."/>
            <person name="Johnson J."/>
            <person name="Barry K.W."/>
            <person name="Grigoriev I.V."/>
            <person name="Nagy L."/>
            <person name="Hibbett D."/>
            <person name="Henrissat B."/>
            <person name="Matheny P.B."/>
            <person name="Labbe J."/>
            <person name="Martin A.F."/>
        </authorList>
    </citation>
    <scope>NUCLEOTIDE SEQUENCE</scope>
    <source>
        <strain evidence="1">BPL698</strain>
    </source>
</reference>
<gene>
    <name evidence="1" type="ORF">F5148DRAFT_792284</name>
</gene>
<evidence type="ECO:0000313" key="1">
    <source>
        <dbReference type="EMBL" id="KAI9512635.1"/>
    </source>
</evidence>
<dbReference type="EMBL" id="JAGFNK010000007">
    <property type="protein sequence ID" value="KAI9512635.1"/>
    <property type="molecule type" value="Genomic_DNA"/>
</dbReference>
<keyword evidence="2" id="KW-1185">Reference proteome</keyword>
<comment type="caution">
    <text evidence="1">The sequence shown here is derived from an EMBL/GenBank/DDBJ whole genome shotgun (WGS) entry which is preliminary data.</text>
</comment>
<protein>
    <submittedName>
        <fullName evidence="1">Uncharacterized protein</fullName>
    </submittedName>
</protein>
<name>A0ACC0UM14_9AGAM</name>
<sequence length="378" mass="42706">MTIPMSDVEDMDNVIAALEHSDRVCEIYLGDVPSPLLQQFAAVMQVPFPTLTSLELWTNTGSVLVLPNPLLGGYAPRLRTLRVDNLPIPVLRKLPLSSPDLVNLQLWKMSYVEPQTIVNCLAALTRLETFDLTFYFPPSRHHRTRRRPIPLTRVILPNLTSLLFKGDSEYLEDLVGQLSMPLLDHLSVILHNQLIFDMPQLPQFIRRTEKLKALTQANITFYDWLAEVRITGKTGTANDGTFSLGILCTNLDWQVASLAEVCGSCLHPLSTLEHLGIHQDRFWPLHWPDDMDNIPWLDLLRPFTTMKNLHLYKELTPRVVSALQELSGEGEIEVMPALECLLLEDPHPSGRIQEAIDQFVATRQLSGHPVAVRPLNGL</sequence>
<evidence type="ECO:0000313" key="2">
    <source>
        <dbReference type="Proteomes" id="UP001207468"/>
    </source>
</evidence>
<proteinExistence type="predicted"/>
<accession>A0ACC0UM14</accession>
<dbReference type="Proteomes" id="UP001207468">
    <property type="component" value="Unassembled WGS sequence"/>
</dbReference>